<evidence type="ECO:0000313" key="3">
    <source>
        <dbReference type="Proteomes" id="UP000218288"/>
    </source>
</evidence>
<dbReference type="EMBL" id="AP014813">
    <property type="protein sequence ID" value="BAU94209.1"/>
    <property type="molecule type" value="Genomic_DNA"/>
</dbReference>
<feature type="transmembrane region" description="Helical" evidence="1">
    <location>
        <begin position="20"/>
        <end position="42"/>
    </location>
</feature>
<sequence length="122" mass="13543">MTYRGSSSPVRRLATLARRLLLGALWIGWGVVRFLFWGFIILTIPFARLFILFPLSMGIIGGAGVAIFFAWNGAWADAGSAALVSFVSAVLFGGYSYCAEKMDPTVGMMPPPVRWRTDWRYD</sequence>
<keyword evidence="2" id="KW-0614">Plasmid</keyword>
<evidence type="ECO:0000256" key="1">
    <source>
        <dbReference type="SAM" id="Phobius"/>
    </source>
</evidence>
<keyword evidence="1" id="KW-0812">Transmembrane</keyword>
<keyword evidence="1" id="KW-1133">Transmembrane helix</keyword>
<gene>
    <name evidence="2" type="ORF">MPPM_5604</name>
</gene>
<accession>A0A160PKR8</accession>
<geneLocation type="plasmid" evidence="3">
    <name>pmppm04 dna</name>
</geneLocation>
<feature type="transmembrane region" description="Helical" evidence="1">
    <location>
        <begin position="49"/>
        <end position="72"/>
    </location>
</feature>
<keyword evidence="1" id="KW-0472">Membrane</keyword>
<proteinExistence type="predicted"/>
<organism evidence="2 3">
    <name type="scientific">Methylorubrum populi</name>
    <dbReference type="NCBI Taxonomy" id="223967"/>
    <lineage>
        <taxon>Bacteria</taxon>
        <taxon>Pseudomonadati</taxon>
        <taxon>Pseudomonadota</taxon>
        <taxon>Alphaproteobacteria</taxon>
        <taxon>Hyphomicrobiales</taxon>
        <taxon>Methylobacteriaceae</taxon>
        <taxon>Methylorubrum</taxon>
    </lineage>
</organism>
<dbReference type="AlphaFoldDB" id="A0A160PKR8"/>
<name>A0A160PKR8_9HYPH</name>
<reference evidence="2 3" key="1">
    <citation type="journal article" date="2016" name="Genome Announc.">
        <title>Complete Genome Sequence of Methylobacterium populi P-1M, Isolated from Pink-Pigmented Household Biofilm.</title>
        <authorList>
            <person name="Morohoshi T."/>
            <person name="Ikeda T."/>
        </authorList>
    </citation>
    <scope>NUCLEOTIDE SEQUENCE [LARGE SCALE GENOMIC DNA]</scope>
    <source>
        <strain evidence="2 3">P-1M</strain>
        <plasmid evidence="3">Plasmid pmppm04 dna</plasmid>
    </source>
</reference>
<protein>
    <submittedName>
        <fullName evidence="2">Uncharacterized protein</fullName>
    </submittedName>
</protein>
<feature type="transmembrane region" description="Helical" evidence="1">
    <location>
        <begin position="78"/>
        <end position="99"/>
    </location>
</feature>
<evidence type="ECO:0000313" key="2">
    <source>
        <dbReference type="EMBL" id="BAU94209.1"/>
    </source>
</evidence>
<dbReference type="Proteomes" id="UP000218288">
    <property type="component" value="Plasmid pMPPM04"/>
</dbReference>